<keyword evidence="6" id="KW-0092">Biotin</keyword>
<evidence type="ECO:0000256" key="2">
    <source>
        <dbReference type="ARBA" id="ARBA00013263"/>
    </source>
</evidence>
<evidence type="ECO:0000256" key="9">
    <source>
        <dbReference type="SAM" id="MobiDB-lite"/>
    </source>
</evidence>
<feature type="domain" description="ATP-grasp" evidence="10">
    <location>
        <begin position="120"/>
        <end position="317"/>
    </location>
</feature>
<keyword evidence="5 8" id="KW-0067">ATP-binding</keyword>
<dbReference type="AlphaFoldDB" id="A0A0F6QE28"/>
<evidence type="ECO:0000256" key="8">
    <source>
        <dbReference type="PROSITE-ProRule" id="PRU00409"/>
    </source>
</evidence>
<sequence length="470" mass="50469">MFRTVLIANRGEIALRVARACRELGIRVAVVYSTEDTDSEVVRYADEAVRIGPGSAQASYLSIPAVIEAARRTGADAIHPGYGFLSENADFAEVCAAEDITFIGPPPEVMEALGDKSTCRALMADAGLPLLPGTLDPVPSSREAEALAAEIGFPVVVKAVAGGGGRGIGVAYGADEFPAVYRETRRHAAAVFGDGRVYLERYLQSARHVEIQVLADRYGNVIHLGERDCSVQRRHQKLIEEAPAPGLDQDVLAAMAEHAVQGAKAAGYVGAGTFEFLYDGSGRFYFMEVNCRIQVEHPVTELVTGIDLVHEQLWVAAGHPLRIGQQDIAPRGCAVECRINAEDADREFIPTPGVIDELALPSGPFVRVDTHVRRGSRISVFYDPLLAKVTVWAPDRELALARMGRALDEVRVDGKGMRTTAGFLRSVVDSDEFSTARHDTGLVGRLLEPGPAARGTQDPGPAQVKPPNAS</sequence>
<dbReference type="Pfam" id="PF02785">
    <property type="entry name" value="Biotin_carb_C"/>
    <property type="match status" value="1"/>
</dbReference>
<dbReference type="Gene3D" id="3.30.470.20">
    <property type="entry name" value="ATP-grasp fold, B domain"/>
    <property type="match status" value="1"/>
</dbReference>
<dbReference type="InterPro" id="IPR011054">
    <property type="entry name" value="Rudment_hybrid_motif"/>
</dbReference>
<dbReference type="SMART" id="SM00878">
    <property type="entry name" value="Biotin_carb_C"/>
    <property type="match status" value="1"/>
</dbReference>
<proteinExistence type="predicted"/>
<dbReference type="InterPro" id="IPR005481">
    <property type="entry name" value="BC-like_N"/>
</dbReference>
<dbReference type="FunFam" id="3.40.50.20:FF:000010">
    <property type="entry name" value="Propionyl-CoA carboxylase subunit alpha"/>
    <property type="match status" value="1"/>
</dbReference>
<evidence type="ECO:0000313" key="12">
    <source>
        <dbReference type="EMBL" id="AKD43510.1"/>
    </source>
</evidence>
<evidence type="ECO:0000256" key="1">
    <source>
        <dbReference type="ARBA" id="ARBA00003761"/>
    </source>
</evidence>
<comment type="catalytic activity">
    <reaction evidence="7">
        <text>N(6)-biotinyl-L-lysyl-[protein] + hydrogencarbonate + ATP = N(6)-carboxybiotinyl-L-lysyl-[protein] + ADP + phosphate + H(+)</text>
        <dbReference type="Rhea" id="RHEA:13501"/>
        <dbReference type="Rhea" id="RHEA-COMP:10505"/>
        <dbReference type="Rhea" id="RHEA-COMP:10506"/>
        <dbReference type="ChEBI" id="CHEBI:15378"/>
        <dbReference type="ChEBI" id="CHEBI:17544"/>
        <dbReference type="ChEBI" id="CHEBI:30616"/>
        <dbReference type="ChEBI" id="CHEBI:43474"/>
        <dbReference type="ChEBI" id="CHEBI:83144"/>
        <dbReference type="ChEBI" id="CHEBI:83145"/>
        <dbReference type="ChEBI" id="CHEBI:456216"/>
        <dbReference type="EC" id="6.3.4.14"/>
    </reaction>
</comment>
<accession>A0A0F6QE28</accession>
<evidence type="ECO:0000256" key="7">
    <source>
        <dbReference type="ARBA" id="ARBA00048600"/>
    </source>
</evidence>
<dbReference type="InterPro" id="IPR016185">
    <property type="entry name" value="PreATP-grasp_dom_sf"/>
</dbReference>
<dbReference type="SUPFAM" id="SSF52440">
    <property type="entry name" value="PreATP-grasp domain"/>
    <property type="match status" value="1"/>
</dbReference>
<dbReference type="GO" id="GO:0046872">
    <property type="term" value="F:metal ion binding"/>
    <property type="evidence" value="ECO:0007669"/>
    <property type="project" value="InterPro"/>
</dbReference>
<dbReference type="InterPro" id="IPR005479">
    <property type="entry name" value="CPAse_ATP-bd"/>
</dbReference>
<evidence type="ECO:0000256" key="4">
    <source>
        <dbReference type="ARBA" id="ARBA00022741"/>
    </source>
</evidence>
<dbReference type="EC" id="6.3.4.14" evidence="2"/>
<dbReference type="Pfam" id="PF02786">
    <property type="entry name" value="CPSase_L_D2"/>
    <property type="match status" value="1"/>
</dbReference>
<name>A0A0F6QE28_9ACTN</name>
<dbReference type="InterPro" id="IPR005482">
    <property type="entry name" value="Biotin_COase_C"/>
</dbReference>
<dbReference type="SUPFAM" id="SSF56059">
    <property type="entry name" value="Glutathione synthetase ATP-binding domain-like"/>
    <property type="match status" value="1"/>
</dbReference>
<keyword evidence="4 8" id="KW-0547">Nucleotide-binding</keyword>
<dbReference type="PANTHER" id="PTHR48095">
    <property type="entry name" value="PYRUVATE CARBOXYLASE SUBUNIT A"/>
    <property type="match status" value="1"/>
</dbReference>
<dbReference type="SUPFAM" id="SSF51246">
    <property type="entry name" value="Rudiment single hybrid motif"/>
    <property type="match status" value="1"/>
</dbReference>
<dbReference type="GO" id="GO:0004075">
    <property type="term" value="F:biotin carboxylase activity"/>
    <property type="evidence" value="ECO:0007669"/>
    <property type="project" value="UniProtKB-EC"/>
</dbReference>
<evidence type="ECO:0000259" key="10">
    <source>
        <dbReference type="PROSITE" id="PS50975"/>
    </source>
</evidence>
<organism evidence="12">
    <name type="scientific">Streptomyces minoensis</name>
    <dbReference type="NCBI Taxonomy" id="67329"/>
    <lineage>
        <taxon>Bacteria</taxon>
        <taxon>Bacillati</taxon>
        <taxon>Actinomycetota</taxon>
        <taxon>Actinomycetes</taxon>
        <taxon>Kitasatosporales</taxon>
        <taxon>Streptomycetaceae</taxon>
        <taxon>Streptomyces</taxon>
    </lineage>
</organism>
<dbReference type="EMBL" id="KP710956">
    <property type="protein sequence ID" value="AKD43510.1"/>
    <property type="molecule type" value="Genomic_DNA"/>
</dbReference>
<keyword evidence="3" id="KW-0436">Ligase</keyword>
<dbReference type="InterPro" id="IPR011764">
    <property type="entry name" value="Biotin_carboxylation_dom"/>
</dbReference>
<gene>
    <name evidence="12" type="primary">dutP</name>
</gene>
<reference evidence="12" key="2">
    <citation type="submission" date="2015-04" db="EMBL/GenBank/DDBJ databases">
        <title>Identification and manipulation of the dutomycin biosynthetic gene cluster.</title>
        <authorList>
            <person name="Zhang Q."/>
            <person name="Skidmore C."/>
            <person name="Rasmussen M."/>
            <person name="Chang C.-W.T."/>
        </authorList>
    </citation>
    <scope>NUCLEOTIDE SEQUENCE</scope>
    <source>
        <strain evidence="12">NRRL B-5482</strain>
    </source>
</reference>
<feature type="region of interest" description="Disordered" evidence="9">
    <location>
        <begin position="445"/>
        <end position="470"/>
    </location>
</feature>
<dbReference type="PANTHER" id="PTHR48095:SF2">
    <property type="entry name" value="BIOTIN CARBOXYLASE, CHLOROPLASTIC"/>
    <property type="match status" value="1"/>
</dbReference>
<evidence type="ECO:0000259" key="11">
    <source>
        <dbReference type="PROSITE" id="PS50979"/>
    </source>
</evidence>
<dbReference type="GO" id="GO:0005524">
    <property type="term" value="F:ATP binding"/>
    <property type="evidence" value="ECO:0007669"/>
    <property type="project" value="UniProtKB-UniRule"/>
</dbReference>
<dbReference type="Pfam" id="PF00289">
    <property type="entry name" value="Biotin_carb_N"/>
    <property type="match status" value="1"/>
</dbReference>
<dbReference type="InterPro" id="IPR011761">
    <property type="entry name" value="ATP-grasp"/>
</dbReference>
<reference evidence="12" key="1">
    <citation type="submission" date="2015-01" db="EMBL/GenBank/DDBJ databases">
        <authorList>
            <person name="Wang S."/>
            <person name="Zhang S."/>
            <person name="Shao L."/>
            <person name="Yu D."/>
            <person name="Zhan J."/>
        </authorList>
    </citation>
    <scope>NUCLEOTIDE SEQUENCE</scope>
    <source>
        <strain evidence="12">NRRL B-5482</strain>
    </source>
</reference>
<dbReference type="PROSITE" id="PS50979">
    <property type="entry name" value="BC"/>
    <property type="match status" value="1"/>
</dbReference>
<evidence type="ECO:0000256" key="6">
    <source>
        <dbReference type="ARBA" id="ARBA00023267"/>
    </source>
</evidence>
<dbReference type="InterPro" id="IPR051602">
    <property type="entry name" value="ACC_Biotin_Carboxylase"/>
</dbReference>
<dbReference type="PROSITE" id="PS50975">
    <property type="entry name" value="ATP_GRASP"/>
    <property type="match status" value="1"/>
</dbReference>
<comment type="function">
    <text evidence="1">This protein is a component of the acetyl coenzyme A carboxylase complex; first, biotin carboxylase catalyzes the carboxylation of the carrier protein and then the transcarboxylase transfers the carboxyl group to form malonyl-CoA.</text>
</comment>
<evidence type="ECO:0000256" key="3">
    <source>
        <dbReference type="ARBA" id="ARBA00022598"/>
    </source>
</evidence>
<feature type="domain" description="Biotin carboxylation" evidence="11">
    <location>
        <begin position="1"/>
        <end position="448"/>
    </location>
</feature>
<protein>
    <recommendedName>
        <fullName evidence="2">biotin carboxylase</fullName>
        <ecNumber evidence="2">6.3.4.14</ecNumber>
    </recommendedName>
</protein>
<evidence type="ECO:0000256" key="5">
    <source>
        <dbReference type="ARBA" id="ARBA00022840"/>
    </source>
</evidence>